<protein>
    <recommendedName>
        <fullName evidence="2">OTU domain-containing protein</fullName>
    </recommendedName>
</protein>
<evidence type="ECO:0000259" key="2">
    <source>
        <dbReference type="PROSITE" id="PS50802"/>
    </source>
</evidence>
<organism evidence="3 4">
    <name type="scientific">Mytilus galloprovincialis</name>
    <name type="common">Mediterranean mussel</name>
    <dbReference type="NCBI Taxonomy" id="29158"/>
    <lineage>
        <taxon>Eukaryota</taxon>
        <taxon>Metazoa</taxon>
        <taxon>Spiralia</taxon>
        <taxon>Lophotrochozoa</taxon>
        <taxon>Mollusca</taxon>
        <taxon>Bivalvia</taxon>
        <taxon>Autobranchia</taxon>
        <taxon>Pteriomorphia</taxon>
        <taxon>Mytilida</taxon>
        <taxon>Mytiloidea</taxon>
        <taxon>Mytilidae</taxon>
        <taxon>Mytilinae</taxon>
        <taxon>Mytilus</taxon>
    </lineage>
</organism>
<dbReference type="AlphaFoldDB" id="A0A8B6E4Y4"/>
<dbReference type="GO" id="GO:0016579">
    <property type="term" value="P:protein deubiquitination"/>
    <property type="evidence" value="ECO:0007669"/>
    <property type="project" value="TreeGrafter"/>
</dbReference>
<feature type="compositionally biased region" description="Low complexity" evidence="1">
    <location>
        <begin position="454"/>
        <end position="469"/>
    </location>
</feature>
<feature type="compositionally biased region" description="Basic residues" evidence="1">
    <location>
        <begin position="406"/>
        <end position="415"/>
    </location>
</feature>
<keyword evidence="4" id="KW-1185">Reference proteome</keyword>
<feature type="compositionally biased region" description="Polar residues" evidence="1">
    <location>
        <begin position="392"/>
        <end position="402"/>
    </location>
</feature>
<dbReference type="CDD" id="cd22758">
    <property type="entry name" value="OTU_232R-like"/>
    <property type="match status" value="1"/>
</dbReference>
<name>A0A8B6E4Y4_MYTGA</name>
<sequence>MSATGSVRGFTEFDDLCRGCQGYSYNLAGLFDICDHDQFNRHKHAISFKEAFKRLKLRIKESFSTLETQTERKVTDFTIGKTFVKQKPGAYFNPMKPTTWSLGGGINGRWKDYKNEDYDGLIVLACIERDLIPQHTKECNKRAILMDNKTIEANQQNYAIALEQALIHYYVLIKPDERLRNQSFDIGNLSKEPYKGGIVYVAYKLEPEPSYSDDEFEAISNQEVENEAAIDRLNLLLEENGLYSCCDTTNDGNSFFRACSDQLSRLGLPKMDHLQLRQLIIPQMRDMSDEKKKSVNLYNESWETYLTTIQKEGAVVGDIVVETMAKFLRRKIVIYSRSYPDEIRKEFVNDEAGVNGPPLLLAKEKLFYQSLKRGDGNVEVKEESHILKRSAPTESAATYQSSPEKKPKKDRKKKKLVDEQNISKSTPSGDDGTRTVPKVQFIPEQKIDDGASITGSGNPSNTSSKSPSKQKTHMSADENTSSSKSLSQPKIHMSADENTSSSKSPSKPKVHMSADEKKLILNSYIKQDIKSDWDKLTETVYLHRHDCLPRIAIEHYEKNLTSANLKQRIKSFLQPVMRGKKDNEKDPEVMRLISKIV</sequence>
<reference evidence="3" key="1">
    <citation type="submission" date="2018-11" db="EMBL/GenBank/DDBJ databases">
        <authorList>
            <person name="Alioto T."/>
            <person name="Alioto T."/>
        </authorList>
    </citation>
    <scope>NUCLEOTIDE SEQUENCE</scope>
</reference>
<feature type="region of interest" description="Disordered" evidence="1">
    <location>
        <begin position="382"/>
        <end position="513"/>
    </location>
</feature>
<feature type="domain" description="OTU" evidence="2">
    <location>
        <begin position="243"/>
        <end position="362"/>
    </location>
</feature>
<dbReference type="Gene3D" id="3.90.70.80">
    <property type="match status" value="1"/>
</dbReference>
<comment type="caution">
    <text evidence="3">The sequence shown here is derived from an EMBL/GenBank/DDBJ whole genome shotgun (WGS) entry which is preliminary data.</text>
</comment>
<dbReference type="InterPro" id="IPR050704">
    <property type="entry name" value="Peptidase_C85-like"/>
</dbReference>
<accession>A0A8B6E4Y4</accession>
<dbReference type="GO" id="GO:0004843">
    <property type="term" value="F:cysteine-type deubiquitinase activity"/>
    <property type="evidence" value="ECO:0007669"/>
    <property type="project" value="TreeGrafter"/>
</dbReference>
<dbReference type="EMBL" id="UYJE01004559">
    <property type="protein sequence ID" value="VDI29118.1"/>
    <property type="molecule type" value="Genomic_DNA"/>
</dbReference>
<dbReference type="Pfam" id="PF02338">
    <property type="entry name" value="OTU"/>
    <property type="match status" value="1"/>
</dbReference>
<dbReference type="PROSITE" id="PS50802">
    <property type="entry name" value="OTU"/>
    <property type="match status" value="1"/>
</dbReference>
<evidence type="ECO:0000313" key="3">
    <source>
        <dbReference type="EMBL" id="VDI29118.1"/>
    </source>
</evidence>
<evidence type="ECO:0000313" key="4">
    <source>
        <dbReference type="Proteomes" id="UP000596742"/>
    </source>
</evidence>
<dbReference type="PANTHER" id="PTHR12419">
    <property type="entry name" value="OTU DOMAIN CONTAINING PROTEIN"/>
    <property type="match status" value="1"/>
</dbReference>
<dbReference type="OrthoDB" id="6139727at2759"/>
<gene>
    <name evidence="3" type="ORF">MGAL_10B019889</name>
</gene>
<dbReference type="InterPro" id="IPR003323">
    <property type="entry name" value="OTU_dom"/>
</dbReference>
<evidence type="ECO:0000256" key="1">
    <source>
        <dbReference type="SAM" id="MobiDB-lite"/>
    </source>
</evidence>
<dbReference type="Proteomes" id="UP000596742">
    <property type="component" value="Unassembled WGS sequence"/>
</dbReference>
<proteinExistence type="predicted"/>
<feature type="compositionally biased region" description="Polar residues" evidence="1">
    <location>
        <begin position="477"/>
        <end position="488"/>
    </location>
</feature>